<dbReference type="Proteomes" id="UP000549695">
    <property type="component" value="Unassembled WGS sequence"/>
</dbReference>
<sequence length="60" mass="6619">MFEHKVLQYKLGWKGFDYPGMEKELNELGAQGWETVGTIVPAVGAGQTIEIGVILKRARG</sequence>
<comment type="caution">
    <text evidence="1">The sequence shown here is derived from an EMBL/GenBank/DDBJ whole genome shotgun (WGS) entry which is preliminary data.</text>
</comment>
<evidence type="ECO:0000313" key="2">
    <source>
        <dbReference type="EMBL" id="PKB30123.1"/>
    </source>
</evidence>
<evidence type="ECO:0000313" key="3">
    <source>
        <dbReference type="Proteomes" id="UP000232453"/>
    </source>
</evidence>
<accession>A0A852WAK1</accession>
<dbReference type="Pfam" id="PF13783">
    <property type="entry name" value="DUF4177"/>
    <property type="match status" value="1"/>
</dbReference>
<dbReference type="RefSeq" id="WP_073577255.1">
    <property type="nucleotide sequence ID" value="NZ_BAAAJZ010000006.1"/>
</dbReference>
<name>A0A852WAK1_PSEA5</name>
<reference evidence="1 4" key="1">
    <citation type="submission" date="2020-07" db="EMBL/GenBank/DDBJ databases">
        <title>Sequencing the genomes of 1000 actinobacteria strains.</title>
        <authorList>
            <person name="Klenk H.-P."/>
        </authorList>
    </citation>
    <scope>NUCLEOTIDE SEQUENCE [LARGE SCALE GENOMIC DNA]</scope>
    <source>
        <strain evidence="2 3">DSM 44104</strain>
        <strain evidence="1 4">DSM 44749</strain>
    </source>
</reference>
<accession>A0AA44UN47</accession>
<keyword evidence="4" id="KW-1185">Reference proteome</keyword>
<dbReference type="GeneID" id="98054327"/>
<dbReference type="InterPro" id="IPR025234">
    <property type="entry name" value="YjzH-like"/>
</dbReference>
<evidence type="ECO:0000313" key="1">
    <source>
        <dbReference type="EMBL" id="NYG04371.1"/>
    </source>
</evidence>
<gene>
    <name evidence="2" type="ORF">ATL51_1776</name>
    <name evidence="1" type="ORF">HDA37_004656</name>
</gene>
<dbReference type="EMBL" id="PHUJ01000003">
    <property type="protein sequence ID" value="PKB30123.1"/>
    <property type="molecule type" value="Genomic_DNA"/>
</dbReference>
<protein>
    <submittedName>
        <fullName evidence="2">Uncharacterized protein DUF4177</fullName>
    </submittedName>
</protein>
<dbReference type="Proteomes" id="UP000232453">
    <property type="component" value="Unassembled WGS sequence"/>
</dbReference>
<dbReference type="AlphaFoldDB" id="A0A852WAK1"/>
<evidence type="ECO:0000313" key="4">
    <source>
        <dbReference type="Proteomes" id="UP000549695"/>
    </source>
</evidence>
<dbReference type="EMBL" id="JACCCZ010000001">
    <property type="protein sequence ID" value="NYG04371.1"/>
    <property type="molecule type" value="Genomic_DNA"/>
</dbReference>
<organism evidence="1 4">
    <name type="scientific">Pseudonocardia alni</name>
    <name type="common">Amycolata alni</name>
    <dbReference type="NCBI Taxonomy" id="33907"/>
    <lineage>
        <taxon>Bacteria</taxon>
        <taxon>Bacillati</taxon>
        <taxon>Actinomycetota</taxon>
        <taxon>Actinomycetes</taxon>
        <taxon>Pseudonocardiales</taxon>
        <taxon>Pseudonocardiaceae</taxon>
        <taxon>Pseudonocardia</taxon>
    </lineage>
</organism>
<proteinExistence type="predicted"/>